<dbReference type="SMART" id="SM01052">
    <property type="entry name" value="CAP_GLY"/>
    <property type="match status" value="1"/>
</dbReference>
<dbReference type="Gene3D" id="2.30.30.190">
    <property type="entry name" value="CAP Gly-rich-like domain"/>
    <property type="match status" value="1"/>
</dbReference>
<dbReference type="GO" id="GO:0035371">
    <property type="term" value="C:microtubule plus-end"/>
    <property type="evidence" value="ECO:0007669"/>
    <property type="project" value="TreeGrafter"/>
</dbReference>
<dbReference type="SUPFAM" id="SSF74924">
    <property type="entry name" value="Cap-Gly domain"/>
    <property type="match status" value="1"/>
</dbReference>
<accession>A0A1Q3AIP2</accession>
<dbReference type="InterPro" id="IPR036859">
    <property type="entry name" value="CAP-Gly_dom_sf"/>
</dbReference>
<evidence type="ECO:0000256" key="1">
    <source>
        <dbReference type="ARBA" id="ARBA00004496"/>
    </source>
</evidence>
<dbReference type="AlphaFoldDB" id="A0A1Q3AIP2"/>
<dbReference type="PANTHER" id="PTHR18916">
    <property type="entry name" value="DYNACTIN 1-RELATED MICROTUBULE-BINDING"/>
    <property type="match status" value="1"/>
</dbReference>
<dbReference type="GO" id="GO:0005938">
    <property type="term" value="C:cell cortex"/>
    <property type="evidence" value="ECO:0007669"/>
    <property type="project" value="TreeGrafter"/>
</dbReference>
<proteinExistence type="predicted"/>
<dbReference type="PROSITE" id="PS00845">
    <property type="entry name" value="CAP_GLY_1"/>
    <property type="match status" value="1"/>
</dbReference>
<comment type="subcellular location">
    <subcellularLocation>
        <location evidence="1">Cytoplasm</location>
    </subcellularLocation>
</comment>
<dbReference type="PANTHER" id="PTHR18916:SF85">
    <property type="entry name" value="TUBULIN-FOLDING COFACTOR B"/>
    <property type="match status" value="1"/>
</dbReference>
<dbReference type="GO" id="GO:0031122">
    <property type="term" value="P:cytoplasmic microtubule organization"/>
    <property type="evidence" value="ECO:0007669"/>
    <property type="project" value="TreeGrafter"/>
</dbReference>
<dbReference type="OrthoDB" id="5295208at2759"/>
<dbReference type="GO" id="GO:0051010">
    <property type="term" value="F:microtubule plus-end binding"/>
    <property type="evidence" value="ECO:0007669"/>
    <property type="project" value="TreeGrafter"/>
</dbReference>
<keyword evidence="2" id="KW-0963">Cytoplasm</keyword>
<dbReference type="EMBL" id="BDGX01000048">
    <property type="protein sequence ID" value="GAV55606.1"/>
    <property type="molecule type" value="Genomic_DNA"/>
</dbReference>
<evidence type="ECO:0000256" key="2">
    <source>
        <dbReference type="ARBA" id="ARBA00022490"/>
    </source>
</evidence>
<evidence type="ECO:0000313" key="5">
    <source>
        <dbReference type="Proteomes" id="UP000187013"/>
    </source>
</evidence>
<dbReference type="Pfam" id="PF01302">
    <property type="entry name" value="CAP_GLY"/>
    <property type="match status" value="1"/>
</dbReference>
<protein>
    <recommendedName>
        <fullName evidence="3">CAP-Gly domain-containing protein</fullName>
    </recommendedName>
</protein>
<dbReference type="PROSITE" id="PS50245">
    <property type="entry name" value="CAP_GLY_2"/>
    <property type="match status" value="1"/>
</dbReference>
<dbReference type="InterPro" id="IPR000938">
    <property type="entry name" value="CAP-Gly_domain"/>
</dbReference>
<dbReference type="GO" id="GO:0005634">
    <property type="term" value="C:nucleus"/>
    <property type="evidence" value="ECO:0007669"/>
    <property type="project" value="TreeGrafter"/>
</dbReference>
<sequence>MHYIRLRSSLCSFFFRASMLITGDEFTRACIFQLEHVPSLHEKEWFNRAKPSRAQESRELELSMVRTSVVSSLCSVTKEWDENISYVQLCQRIESFTGIEPRYMGLSFEFDDGKKLQVPESMNPHPFRNYPHVSTILVEDLNENSVVNQLQNVNGTESDFRISDEEYAKRTDSVLQWKMRNHYGRFNPDLRRSLESYRQLQQERIDTLQIDQRCSVESEGQAERRGWLRFIGTITGLSDQDIWCGVEFDDPVGKNDGSFKGRSYFGPVKLNHGGFVKPLTVRTGPEFLPRIKDDQSEDEI</sequence>
<comment type="caution">
    <text evidence="4">The sequence shown here is derived from an EMBL/GenBank/DDBJ whole genome shotgun (WGS) entry which is preliminary data.</text>
</comment>
<evidence type="ECO:0000259" key="3">
    <source>
        <dbReference type="PROSITE" id="PS50245"/>
    </source>
</evidence>
<evidence type="ECO:0000313" key="4">
    <source>
        <dbReference type="EMBL" id="GAV55606.1"/>
    </source>
</evidence>
<dbReference type="Proteomes" id="UP000187013">
    <property type="component" value="Unassembled WGS sequence"/>
</dbReference>
<name>A0A1Q3AIP2_ZYGRO</name>
<reference evidence="4 5" key="1">
    <citation type="submission" date="2016-08" db="EMBL/GenBank/DDBJ databases">
        <title>Draft genome sequence of allopolyploid Zygosaccharomyces rouxii.</title>
        <authorList>
            <person name="Watanabe J."/>
            <person name="Uehara K."/>
            <person name="Mogi Y."/>
            <person name="Tsukioka Y."/>
        </authorList>
    </citation>
    <scope>NUCLEOTIDE SEQUENCE [LARGE SCALE GENOMIC DNA]</scope>
    <source>
        <strain evidence="4 5">NBRC 110957</strain>
    </source>
</reference>
<gene>
    <name evidence="4" type="ORF">ZYGR_0AV02380</name>
</gene>
<organism evidence="4 5">
    <name type="scientific">Zygosaccharomyces rouxii</name>
    <dbReference type="NCBI Taxonomy" id="4956"/>
    <lineage>
        <taxon>Eukaryota</taxon>
        <taxon>Fungi</taxon>
        <taxon>Dikarya</taxon>
        <taxon>Ascomycota</taxon>
        <taxon>Saccharomycotina</taxon>
        <taxon>Saccharomycetes</taxon>
        <taxon>Saccharomycetales</taxon>
        <taxon>Saccharomycetaceae</taxon>
        <taxon>Zygosaccharomyces</taxon>
    </lineage>
</organism>
<feature type="domain" description="CAP-Gly" evidence="3">
    <location>
        <begin position="242"/>
        <end position="277"/>
    </location>
</feature>